<protein>
    <submittedName>
        <fullName evidence="5">4638_t:CDS:1</fullName>
    </submittedName>
</protein>
<proteinExistence type="predicted"/>
<dbReference type="Gene3D" id="1.10.30.10">
    <property type="entry name" value="High mobility group box domain"/>
    <property type="match status" value="1"/>
</dbReference>
<evidence type="ECO:0000259" key="4">
    <source>
        <dbReference type="PROSITE" id="PS50118"/>
    </source>
</evidence>
<dbReference type="PANTHER" id="PTHR48112:SF22">
    <property type="entry name" value="MITOCHONDRIAL TRANSCRIPTION FACTOR A, ISOFORM B"/>
    <property type="match status" value="1"/>
</dbReference>
<dbReference type="PROSITE" id="PS50118">
    <property type="entry name" value="HMG_BOX_2"/>
    <property type="match status" value="1"/>
</dbReference>
<name>A0A9N9A9V1_9GLOM</name>
<organism evidence="5 6">
    <name type="scientific">Paraglomus brasilianum</name>
    <dbReference type="NCBI Taxonomy" id="144538"/>
    <lineage>
        <taxon>Eukaryota</taxon>
        <taxon>Fungi</taxon>
        <taxon>Fungi incertae sedis</taxon>
        <taxon>Mucoromycota</taxon>
        <taxon>Glomeromycotina</taxon>
        <taxon>Glomeromycetes</taxon>
        <taxon>Paraglomerales</taxon>
        <taxon>Paraglomeraceae</taxon>
        <taxon>Paraglomus</taxon>
    </lineage>
</organism>
<sequence length="337" mass="38233">MNPSTEYDDDLRPPRLPLTPFLFYVSHMTAMMSVPINFDPMIQARQFGVDWQAMTPEARAPWEKKAEKDKEKYCEDIEVYLVKYRAAMGAASELMMETVVNNDDDAGVMNDRELEDSLDGILYIPEFTEDNSANTIQSDSLPSNGSYTYSDDVNGNMQENTRNMDSSLSDDNPFTTCSPGNTASTVERLSPRCPPIENVQSSSVDSLNDAEPPLSYYLFADHIRSQVWKMHPRYPEEDITIFVHDQWNQLAPNVRFAWEAKANELISSTPHNASDNPLNVNNDENQEHLASNQHTGTRRTVSLLHETQNTLRSPAPRGYNKSSVFRNMSSINPTFEK</sequence>
<dbReference type="SUPFAM" id="SSF47095">
    <property type="entry name" value="HMG-box"/>
    <property type="match status" value="2"/>
</dbReference>
<dbReference type="InterPro" id="IPR036910">
    <property type="entry name" value="HMG_box_dom_sf"/>
</dbReference>
<dbReference type="Proteomes" id="UP000789739">
    <property type="component" value="Unassembled WGS sequence"/>
</dbReference>
<dbReference type="InterPro" id="IPR050342">
    <property type="entry name" value="HMGB"/>
</dbReference>
<comment type="caution">
    <text evidence="5">The sequence shown here is derived from an EMBL/GenBank/DDBJ whole genome shotgun (WGS) entry which is preliminary data.</text>
</comment>
<keyword evidence="2" id="KW-0539">Nucleus</keyword>
<dbReference type="CDD" id="cd00084">
    <property type="entry name" value="HMG-box_SF"/>
    <property type="match status" value="1"/>
</dbReference>
<dbReference type="AlphaFoldDB" id="A0A9N9A9V1"/>
<evidence type="ECO:0000256" key="3">
    <source>
        <dbReference type="SAM" id="MobiDB-lite"/>
    </source>
</evidence>
<feature type="region of interest" description="Disordered" evidence="3">
    <location>
        <begin position="311"/>
        <end position="337"/>
    </location>
</feature>
<dbReference type="EMBL" id="CAJVPI010000335">
    <property type="protein sequence ID" value="CAG8521284.1"/>
    <property type="molecule type" value="Genomic_DNA"/>
</dbReference>
<keyword evidence="6" id="KW-1185">Reference proteome</keyword>
<dbReference type="GO" id="GO:0005634">
    <property type="term" value="C:nucleus"/>
    <property type="evidence" value="ECO:0007669"/>
    <property type="project" value="UniProtKB-UniRule"/>
</dbReference>
<gene>
    <name evidence="5" type="ORF">PBRASI_LOCUS3638</name>
</gene>
<evidence type="ECO:0000256" key="1">
    <source>
        <dbReference type="ARBA" id="ARBA00023125"/>
    </source>
</evidence>
<dbReference type="PANTHER" id="PTHR48112">
    <property type="entry name" value="HIGH MOBILITY GROUP PROTEIN DSP1"/>
    <property type="match status" value="1"/>
</dbReference>
<feature type="domain" description="HMG box" evidence="4">
    <location>
        <begin position="14"/>
        <end position="81"/>
    </location>
</feature>
<reference evidence="5" key="1">
    <citation type="submission" date="2021-06" db="EMBL/GenBank/DDBJ databases">
        <authorList>
            <person name="Kallberg Y."/>
            <person name="Tangrot J."/>
            <person name="Rosling A."/>
        </authorList>
    </citation>
    <scope>NUCLEOTIDE SEQUENCE</scope>
    <source>
        <strain evidence="5">BR232B</strain>
    </source>
</reference>
<keyword evidence="1 2" id="KW-0238">DNA-binding</keyword>
<evidence type="ECO:0000313" key="5">
    <source>
        <dbReference type="EMBL" id="CAG8521284.1"/>
    </source>
</evidence>
<dbReference type="GO" id="GO:0003677">
    <property type="term" value="F:DNA binding"/>
    <property type="evidence" value="ECO:0007669"/>
    <property type="project" value="UniProtKB-UniRule"/>
</dbReference>
<feature type="DNA-binding region" description="HMG box" evidence="2">
    <location>
        <begin position="14"/>
        <end position="81"/>
    </location>
</feature>
<dbReference type="OrthoDB" id="1919336at2759"/>
<accession>A0A9N9A9V1</accession>
<evidence type="ECO:0000313" key="6">
    <source>
        <dbReference type="Proteomes" id="UP000789739"/>
    </source>
</evidence>
<evidence type="ECO:0000256" key="2">
    <source>
        <dbReference type="PROSITE-ProRule" id="PRU00267"/>
    </source>
</evidence>
<feature type="compositionally biased region" description="Polar residues" evidence="3">
    <location>
        <begin position="320"/>
        <end position="337"/>
    </location>
</feature>
<dbReference type="InterPro" id="IPR009071">
    <property type="entry name" value="HMG_box_dom"/>
</dbReference>